<reference evidence="6 7" key="1">
    <citation type="submission" date="2017-09" db="EMBL/GenBank/DDBJ databases">
        <title>Bacterial strain isolated from the female urinary microbiota.</title>
        <authorList>
            <person name="Thomas-White K."/>
            <person name="Kumar N."/>
            <person name="Forster S."/>
            <person name="Putonti C."/>
            <person name="Lawley T."/>
            <person name="Wolfe A.J."/>
        </authorList>
    </citation>
    <scope>NUCLEOTIDE SEQUENCE [LARGE SCALE GENOMIC DNA]</scope>
    <source>
        <strain evidence="6 7">UMB0908</strain>
    </source>
</reference>
<gene>
    <name evidence="6" type="ORF">CJ204_11920</name>
</gene>
<protein>
    <recommendedName>
        <fullName evidence="5">HTH tetR-type domain-containing protein</fullName>
    </recommendedName>
</protein>
<dbReference type="EMBL" id="PNHF01000035">
    <property type="protein sequence ID" value="PMC61287.1"/>
    <property type="molecule type" value="Genomic_DNA"/>
</dbReference>
<evidence type="ECO:0000313" key="6">
    <source>
        <dbReference type="EMBL" id="PMC61287.1"/>
    </source>
</evidence>
<dbReference type="InterPro" id="IPR050109">
    <property type="entry name" value="HTH-type_TetR-like_transc_reg"/>
</dbReference>
<evidence type="ECO:0000313" key="7">
    <source>
        <dbReference type="Proteomes" id="UP000235363"/>
    </source>
</evidence>
<evidence type="ECO:0000259" key="5">
    <source>
        <dbReference type="PROSITE" id="PS50977"/>
    </source>
</evidence>
<evidence type="ECO:0000256" key="4">
    <source>
        <dbReference type="PROSITE-ProRule" id="PRU00335"/>
    </source>
</evidence>
<dbReference type="PROSITE" id="PS50977">
    <property type="entry name" value="HTH_TETR_2"/>
    <property type="match status" value="1"/>
</dbReference>
<dbReference type="InterPro" id="IPR009057">
    <property type="entry name" value="Homeodomain-like_sf"/>
</dbReference>
<dbReference type="PANTHER" id="PTHR30055:SF234">
    <property type="entry name" value="HTH-TYPE TRANSCRIPTIONAL REGULATOR BETI"/>
    <property type="match status" value="1"/>
</dbReference>
<dbReference type="GO" id="GO:0003700">
    <property type="term" value="F:DNA-binding transcription factor activity"/>
    <property type="evidence" value="ECO:0007669"/>
    <property type="project" value="TreeGrafter"/>
</dbReference>
<proteinExistence type="predicted"/>
<dbReference type="Gene3D" id="1.10.357.10">
    <property type="entry name" value="Tetracycline Repressor, domain 2"/>
    <property type="match status" value="1"/>
</dbReference>
<feature type="DNA-binding region" description="H-T-H motif" evidence="4">
    <location>
        <begin position="64"/>
        <end position="83"/>
    </location>
</feature>
<dbReference type="Pfam" id="PF00440">
    <property type="entry name" value="TetR_N"/>
    <property type="match status" value="1"/>
</dbReference>
<evidence type="ECO:0000256" key="3">
    <source>
        <dbReference type="ARBA" id="ARBA00023163"/>
    </source>
</evidence>
<accession>A0A2N6SW41</accession>
<keyword evidence="2 4" id="KW-0238">DNA-binding</keyword>
<feature type="domain" description="HTH tetR-type" evidence="5">
    <location>
        <begin position="41"/>
        <end position="101"/>
    </location>
</feature>
<evidence type="ECO:0000256" key="2">
    <source>
        <dbReference type="ARBA" id="ARBA00023125"/>
    </source>
</evidence>
<dbReference type="PRINTS" id="PR00455">
    <property type="entry name" value="HTHTETR"/>
</dbReference>
<name>A0A2N6SW41_9CORY</name>
<evidence type="ECO:0000256" key="1">
    <source>
        <dbReference type="ARBA" id="ARBA00023015"/>
    </source>
</evidence>
<keyword evidence="3" id="KW-0804">Transcription</keyword>
<sequence length="244" mass="27445">MRCATKRTTICIARKLAPGVALHVVEQTVNSECGLRELKRRRTRRSIEDAAITLIADRGYDDVTVEDICAAAEVSRRTFFNYFSSKDHAVFGRGMLVFGDEEAEAFLDGAAGDPLRELLAIIEAGVISPSTEDDDLPNRVERHRRLRKLRREIIHATPHMLTVSMTSQATTLRRMRAATIDYFAAHPDARRRPGIEAEEEASLIIALIRESVWFAASRETIDTNPHPLTDALTDIVEYTKELNQ</sequence>
<dbReference type="InterPro" id="IPR001647">
    <property type="entry name" value="HTH_TetR"/>
</dbReference>
<organism evidence="6 7">
    <name type="scientific">Corynebacterium xerosis</name>
    <dbReference type="NCBI Taxonomy" id="1725"/>
    <lineage>
        <taxon>Bacteria</taxon>
        <taxon>Bacillati</taxon>
        <taxon>Actinomycetota</taxon>
        <taxon>Actinomycetes</taxon>
        <taxon>Mycobacteriales</taxon>
        <taxon>Corynebacteriaceae</taxon>
        <taxon>Corynebacterium</taxon>
    </lineage>
</organism>
<dbReference type="PANTHER" id="PTHR30055">
    <property type="entry name" value="HTH-TYPE TRANSCRIPTIONAL REGULATOR RUTR"/>
    <property type="match status" value="1"/>
</dbReference>
<dbReference type="GO" id="GO:0000976">
    <property type="term" value="F:transcription cis-regulatory region binding"/>
    <property type="evidence" value="ECO:0007669"/>
    <property type="project" value="TreeGrafter"/>
</dbReference>
<dbReference type="Proteomes" id="UP000235363">
    <property type="component" value="Unassembled WGS sequence"/>
</dbReference>
<dbReference type="AlphaFoldDB" id="A0A2N6SW41"/>
<keyword evidence="1" id="KW-0805">Transcription regulation</keyword>
<dbReference type="SUPFAM" id="SSF46689">
    <property type="entry name" value="Homeodomain-like"/>
    <property type="match status" value="1"/>
</dbReference>
<comment type="caution">
    <text evidence="6">The sequence shown here is derived from an EMBL/GenBank/DDBJ whole genome shotgun (WGS) entry which is preliminary data.</text>
</comment>